<dbReference type="Gene3D" id="1.10.540.10">
    <property type="entry name" value="Acyl-CoA dehydrogenase/oxidase, N-terminal domain"/>
    <property type="match status" value="1"/>
</dbReference>
<sequence>MLLQEERNTAFKWMPEMVSFLETASLLDLERGESRRLADLFRKFGQPALTIGKELGGAGASALDMAQLHTWVGAHCPSLAIMMTMHHHTVAGMMAARHFFPDIQGLLAMIARDNLLVASGFAEGRTNTPILASTMAVQKTLGGYLVNGSKKPCTMTHHFDLITFGVNYMAPQGQPQIGIGVGFAADPSIERKEFWSVPHLQAADSHEVIFNNLMVPEAMMCFSAAVDDQLDEAQQGTGNHLFAIWFQLLASASYLGMASALASRALTGKKGSQEDRALLLIDLQGATMALRGLAASIDDNRFLRSDLARAQATRFAIQDAVNRISTRAFEILGGMAFMSSEEVAYLLVATRLLAFHPTSRLASTAFLCEQLS</sequence>
<organism evidence="4 7">
    <name type="scientific">Pseudomonas brenneri</name>
    <dbReference type="NCBI Taxonomy" id="129817"/>
    <lineage>
        <taxon>Bacteria</taxon>
        <taxon>Pseudomonadati</taxon>
        <taxon>Pseudomonadota</taxon>
        <taxon>Gammaproteobacteria</taxon>
        <taxon>Pseudomonadales</taxon>
        <taxon>Pseudomonadaceae</taxon>
        <taxon>Pseudomonas</taxon>
    </lineage>
</organism>
<dbReference type="PANTHER" id="PTHR43884">
    <property type="entry name" value="ACYL-COA DEHYDROGENASE"/>
    <property type="match status" value="1"/>
</dbReference>
<dbReference type="Proteomes" id="UP000325296">
    <property type="component" value="Unassembled WGS sequence"/>
</dbReference>
<protein>
    <submittedName>
        <fullName evidence="4">Acyl-CoA dehydrogenase</fullName>
    </submittedName>
</protein>
<dbReference type="Gene3D" id="2.40.110.10">
    <property type="entry name" value="Butyryl-CoA Dehydrogenase, subunit A, domain 2"/>
    <property type="match status" value="1"/>
</dbReference>
<reference evidence="5 6" key="1">
    <citation type="submission" date="2016-10" db="EMBL/GenBank/DDBJ databases">
        <authorList>
            <person name="Varghese N."/>
            <person name="Submissions S."/>
        </authorList>
    </citation>
    <scope>NUCLEOTIDE SEQUENCE [LARGE SCALE GENOMIC DNA]</scope>
    <source>
        <strain evidence="5 6">BS2771</strain>
    </source>
</reference>
<evidence type="ECO:0000256" key="1">
    <source>
        <dbReference type="ARBA" id="ARBA00022630"/>
    </source>
</evidence>
<dbReference type="Proteomes" id="UP000199620">
    <property type="component" value="Chromosome I"/>
</dbReference>
<gene>
    <name evidence="4" type="ORF">F1720_06155</name>
    <name evidence="5" type="ORF">SAMN04490181_1227</name>
</gene>
<dbReference type="AlphaFoldDB" id="A0A5B2UZ34"/>
<reference evidence="4 7" key="2">
    <citation type="submission" date="2019-09" db="EMBL/GenBank/DDBJ databases">
        <title>Draft genome sequence of Pseudomonas brenneri CCUG 51514(T).</title>
        <authorList>
            <person name="Tunovic T."/>
            <person name="Pineiro-Iglesias B."/>
            <person name="Unosson C."/>
            <person name="Inganas E."/>
            <person name="Ohlen M."/>
            <person name="Cardew S."/>
            <person name="Jensie-Markopoulos S."/>
            <person name="Salva-Serra F."/>
            <person name="Jaen-Luchoro D."/>
            <person name="Svensson-Stadler L."/>
            <person name="Chun J."/>
            <person name="Moore E."/>
        </authorList>
    </citation>
    <scope>NUCLEOTIDE SEQUENCE [LARGE SCALE GENOMIC DNA]</scope>
    <source>
        <strain evidence="4 7">CCUG 51514</strain>
    </source>
</reference>
<keyword evidence="2" id="KW-0274">FAD</keyword>
<dbReference type="InterPro" id="IPR009100">
    <property type="entry name" value="AcylCoA_DH/oxidase_NM_dom_sf"/>
</dbReference>
<dbReference type="GO" id="GO:0003995">
    <property type="term" value="F:acyl-CoA dehydrogenase activity"/>
    <property type="evidence" value="ECO:0007669"/>
    <property type="project" value="TreeGrafter"/>
</dbReference>
<evidence type="ECO:0000313" key="7">
    <source>
        <dbReference type="Proteomes" id="UP000325296"/>
    </source>
</evidence>
<dbReference type="InterPro" id="IPR046373">
    <property type="entry name" value="Acyl-CoA_Oxase/DH_mid-dom_sf"/>
</dbReference>
<evidence type="ECO:0000313" key="5">
    <source>
        <dbReference type="EMBL" id="SDU89956.1"/>
    </source>
</evidence>
<dbReference type="GO" id="GO:0050660">
    <property type="term" value="F:flavin adenine dinucleotide binding"/>
    <property type="evidence" value="ECO:0007669"/>
    <property type="project" value="InterPro"/>
</dbReference>
<accession>A0A5B2UZ34</accession>
<evidence type="ECO:0000313" key="4">
    <source>
        <dbReference type="EMBL" id="KAA2231650.1"/>
    </source>
</evidence>
<dbReference type="PANTHER" id="PTHR43884:SF20">
    <property type="entry name" value="ACYL-COA DEHYDROGENASE FADE28"/>
    <property type="match status" value="1"/>
</dbReference>
<dbReference type="SUPFAM" id="SSF56645">
    <property type="entry name" value="Acyl-CoA dehydrogenase NM domain-like"/>
    <property type="match status" value="1"/>
</dbReference>
<evidence type="ECO:0000256" key="3">
    <source>
        <dbReference type="ARBA" id="ARBA00023002"/>
    </source>
</evidence>
<evidence type="ECO:0000313" key="6">
    <source>
        <dbReference type="Proteomes" id="UP000199620"/>
    </source>
</evidence>
<keyword evidence="6" id="KW-1185">Reference proteome</keyword>
<dbReference type="InterPro" id="IPR037069">
    <property type="entry name" value="AcylCoA_DH/ox_N_sf"/>
</dbReference>
<dbReference type="EMBL" id="VUOL01000003">
    <property type="protein sequence ID" value="KAA2231650.1"/>
    <property type="molecule type" value="Genomic_DNA"/>
</dbReference>
<dbReference type="EMBL" id="LT629800">
    <property type="protein sequence ID" value="SDU89956.1"/>
    <property type="molecule type" value="Genomic_DNA"/>
</dbReference>
<keyword evidence="1" id="KW-0285">Flavoprotein</keyword>
<proteinExistence type="predicted"/>
<dbReference type="OrthoDB" id="2986495at2"/>
<name>A0A5B2UZ34_9PSED</name>
<keyword evidence="3" id="KW-0560">Oxidoreductase</keyword>
<dbReference type="RefSeq" id="WP_090290878.1">
    <property type="nucleotide sequence ID" value="NZ_BMNU01000004.1"/>
</dbReference>
<evidence type="ECO:0000256" key="2">
    <source>
        <dbReference type="ARBA" id="ARBA00022827"/>
    </source>
</evidence>